<feature type="domain" description="PAC" evidence="9">
    <location>
        <begin position="398"/>
        <end position="451"/>
    </location>
</feature>
<proteinExistence type="predicted"/>
<gene>
    <name evidence="10" type="ORF">QQ008_10445</name>
</gene>
<dbReference type="InterPro" id="IPR004358">
    <property type="entry name" value="Sig_transdc_His_kin-like_C"/>
</dbReference>
<evidence type="ECO:0000256" key="6">
    <source>
        <dbReference type="SAM" id="Coils"/>
    </source>
</evidence>
<dbReference type="SMART" id="SM00388">
    <property type="entry name" value="HisKA"/>
    <property type="match status" value="1"/>
</dbReference>
<dbReference type="Proteomes" id="UP001172082">
    <property type="component" value="Unassembled WGS sequence"/>
</dbReference>
<protein>
    <recommendedName>
        <fullName evidence="2">histidine kinase</fullName>
        <ecNumber evidence="2">2.7.13.3</ecNumber>
    </recommendedName>
</protein>
<dbReference type="Gene3D" id="3.30.565.10">
    <property type="entry name" value="Histidine kinase-like ATPase, C-terminal domain"/>
    <property type="match status" value="1"/>
</dbReference>
<dbReference type="InterPro" id="IPR003594">
    <property type="entry name" value="HATPase_dom"/>
</dbReference>
<evidence type="ECO:0000256" key="1">
    <source>
        <dbReference type="ARBA" id="ARBA00000085"/>
    </source>
</evidence>
<comment type="caution">
    <text evidence="10">The sequence shown here is derived from an EMBL/GenBank/DDBJ whole genome shotgun (WGS) entry which is preliminary data.</text>
</comment>
<keyword evidence="3" id="KW-0597">Phosphoprotein</keyword>
<reference evidence="10" key="1">
    <citation type="submission" date="2023-06" db="EMBL/GenBank/DDBJ databases">
        <title>Genomic of Parafulvivirga corallium.</title>
        <authorList>
            <person name="Wang G."/>
        </authorList>
    </citation>
    <scope>NUCLEOTIDE SEQUENCE</scope>
    <source>
        <strain evidence="10">BMA10</strain>
    </source>
</reference>
<evidence type="ECO:0000259" key="9">
    <source>
        <dbReference type="PROSITE" id="PS50113"/>
    </source>
</evidence>
<feature type="coiled-coil region" evidence="6">
    <location>
        <begin position="565"/>
        <end position="617"/>
    </location>
</feature>
<dbReference type="EC" id="2.7.13.3" evidence="2"/>
<feature type="domain" description="Histidine kinase" evidence="8">
    <location>
        <begin position="627"/>
        <end position="840"/>
    </location>
</feature>
<dbReference type="InterPro" id="IPR013655">
    <property type="entry name" value="PAS_fold_3"/>
</dbReference>
<dbReference type="InterPro" id="IPR052162">
    <property type="entry name" value="Sensor_kinase/Photoreceptor"/>
</dbReference>
<evidence type="ECO:0000259" key="8">
    <source>
        <dbReference type="PROSITE" id="PS50109"/>
    </source>
</evidence>
<dbReference type="PROSITE" id="PS50109">
    <property type="entry name" value="HIS_KIN"/>
    <property type="match status" value="1"/>
</dbReference>
<feature type="transmembrane region" description="Helical" evidence="7">
    <location>
        <begin position="53"/>
        <end position="71"/>
    </location>
</feature>
<dbReference type="RefSeq" id="WP_346751814.1">
    <property type="nucleotide sequence ID" value="NZ_JAUJEA010000003.1"/>
</dbReference>
<dbReference type="InterPro" id="IPR000700">
    <property type="entry name" value="PAS-assoc_C"/>
</dbReference>
<dbReference type="Gene3D" id="3.30.450.20">
    <property type="entry name" value="PAS domain"/>
    <property type="match status" value="3"/>
</dbReference>
<keyword evidence="4" id="KW-0808">Transferase</keyword>
<evidence type="ECO:0000256" key="2">
    <source>
        <dbReference type="ARBA" id="ARBA00012438"/>
    </source>
</evidence>
<dbReference type="SUPFAM" id="SSF47384">
    <property type="entry name" value="Homodimeric domain of signal transducing histidine kinase"/>
    <property type="match status" value="1"/>
</dbReference>
<feature type="transmembrane region" description="Helical" evidence="7">
    <location>
        <begin position="165"/>
        <end position="183"/>
    </location>
</feature>
<dbReference type="SMART" id="SM00086">
    <property type="entry name" value="PAC"/>
    <property type="match status" value="3"/>
</dbReference>
<dbReference type="InterPro" id="IPR036097">
    <property type="entry name" value="HisK_dim/P_sf"/>
</dbReference>
<dbReference type="InterPro" id="IPR000014">
    <property type="entry name" value="PAS"/>
</dbReference>
<dbReference type="NCBIfam" id="TIGR00229">
    <property type="entry name" value="sensory_box"/>
    <property type="match status" value="2"/>
</dbReference>
<dbReference type="InterPro" id="IPR003661">
    <property type="entry name" value="HisK_dim/P_dom"/>
</dbReference>
<comment type="catalytic activity">
    <reaction evidence="1">
        <text>ATP + protein L-histidine = ADP + protein N-phospho-L-histidine.</text>
        <dbReference type="EC" id="2.7.13.3"/>
    </reaction>
</comment>
<dbReference type="CDD" id="cd00130">
    <property type="entry name" value="PAS"/>
    <property type="match status" value="2"/>
</dbReference>
<dbReference type="PANTHER" id="PTHR43304:SF1">
    <property type="entry name" value="PAC DOMAIN-CONTAINING PROTEIN"/>
    <property type="match status" value="1"/>
</dbReference>
<dbReference type="SMART" id="SM00387">
    <property type="entry name" value="HATPase_c"/>
    <property type="match status" value="1"/>
</dbReference>
<keyword evidence="11" id="KW-1185">Reference proteome</keyword>
<dbReference type="CDD" id="cd00075">
    <property type="entry name" value="HATPase"/>
    <property type="match status" value="1"/>
</dbReference>
<dbReference type="SUPFAM" id="SSF55874">
    <property type="entry name" value="ATPase domain of HSP90 chaperone/DNA topoisomerase II/histidine kinase"/>
    <property type="match status" value="1"/>
</dbReference>
<keyword evidence="6" id="KW-0175">Coiled coil</keyword>
<dbReference type="SMART" id="SM00091">
    <property type="entry name" value="PAS"/>
    <property type="match status" value="3"/>
</dbReference>
<feature type="transmembrane region" description="Helical" evidence="7">
    <location>
        <begin position="127"/>
        <end position="145"/>
    </location>
</feature>
<dbReference type="InterPro" id="IPR001610">
    <property type="entry name" value="PAC"/>
</dbReference>
<dbReference type="Pfam" id="PF02518">
    <property type="entry name" value="HATPase_c"/>
    <property type="match status" value="1"/>
</dbReference>
<evidence type="ECO:0000256" key="4">
    <source>
        <dbReference type="ARBA" id="ARBA00022679"/>
    </source>
</evidence>
<evidence type="ECO:0000256" key="3">
    <source>
        <dbReference type="ARBA" id="ARBA00022553"/>
    </source>
</evidence>
<dbReference type="PRINTS" id="PR00344">
    <property type="entry name" value="BCTRLSENSOR"/>
</dbReference>
<keyword evidence="7" id="KW-1133">Transmembrane helix</keyword>
<evidence type="ECO:0000256" key="5">
    <source>
        <dbReference type="ARBA" id="ARBA00022777"/>
    </source>
</evidence>
<feature type="domain" description="PAC" evidence="9">
    <location>
        <begin position="523"/>
        <end position="574"/>
    </location>
</feature>
<accession>A0ABT8KM51</accession>
<dbReference type="Pfam" id="PF08447">
    <property type="entry name" value="PAS_3"/>
    <property type="match status" value="1"/>
</dbReference>
<dbReference type="Pfam" id="PF13426">
    <property type="entry name" value="PAS_9"/>
    <property type="match status" value="2"/>
</dbReference>
<evidence type="ECO:0000313" key="10">
    <source>
        <dbReference type="EMBL" id="MDN5201786.1"/>
    </source>
</evidence>
<sequence>MNAFYRKTLGGSKTKDVYIGLQKKVNFSNAISTIAGVAIFIFFFVLYYYDLSIIAWVTLVLSIFQFMVPIFNKFQLYALARVWIIFIHNVIIFAYSTLFGPDTHLYIFYLITLVNPLIYFELKEYRLIIISYVVWFLFVILDIYFRVTPFGTFELSGNTTKILNLAGFPFAIIFLIYKFYFLVRENYRASVEINETNKNLENLIENTEDGIFSIDKNYRLLAINNSFLHDLRFSSGIEVKKGDNILKYLKTQNENFWSNILEDVIEGKQVKREWSYSNREDQSKVKEIHTYPITCNEGNVKGATVYSRDITQRATAQNSLKDLQAKYERAVKASQSGLWEFDVVNETIFVSNTFMEMLGIDVAPDQRDFEFWKKRMYPEDLENFIEAFYDHLEKSIPFNIECRIFSERDQCHKWFRSKGEASRDKNGKPLLFSGSIIDITSQKEAQESLKESKHLLESINRNIKEGLYRSHMKKGLVYVNDTFVELFGYCSKEEILKIKTDTLFADPSERAELFERIFKEKAYNVEIRFRKKDGSTFWGLLTAIITSDDNDNIFFDGAIRDITELREVQDNLKKLNIELLTRNKELSNHKEKLNAYNKELQSNKISLEKTLQELSDKNFELDQFVYKTSHDLRAPLRSILGLVNIMKSEESIENLQEYIQRIETSIYKLDDFVKSTLNYAKANRSELDFEIIDFNCLIQSCLTDLEYQDNYERMQVQVEVEENDEIFKSDYLRLHIIFSNIISNAFKYMDVKIKDNFLKINITIKEGNASISFKDNGIGIEKAYLEKVFQMFYRANERSEGSGLGLYIVKQSVEKLGGIIKIESQPRIGTDIDIRIPTHK</sequence>
<feature type="transmembrane region" description="Helical" evidence="7">
    <location>
        <begin position="78"/>
        <end position="98"/>
    </location>
</feature>
<dbReference type="InterPro" id="IPR005467">
    <property type="entry name" value="His_kinase_dom"/>
</dbReference>
<keyword evidence="7" id="KW-0472">Membrane</keyword>
<dbReference type="PROSITE" id="PS50113">
    <property type="entry name" value="PAC"/>
    <property type="match status" value="2"/>
</dbReference>
<feature type="transmembrane region" description="Helical" evidence="7">
    <location>
        <begin position="27"/>
        <end position="47"/>
    </location>
</feature>
<organism evidence="10 11">
    <name type="scientific">Splendidivirga corallicola</name>
    <dbReference type="NCBI Taxonomy" id="3051826"/>
    <lineage>
        <taxon>Bacteria</taxon>
        <taxon>Pseudomonadati</taxon>
        <taxon>Bacteroidota</taxon>
        <taxon>Cytophagia</taxon>
        <taxon>Cytophagales</taxon>
        <taxon>Splendidivirgaceae</taxon>
        <taxon>Splendidivirga</taxon>
    </lineage>
</organism>
<evidence type="ECO:0000256" key="7">
    <source>
        <dbReference type="SAM" id="Phobius"/>
    </source>
</evidence>
<dbReference type="CDD" id="cd00082">
    <property type="entry name" value="HisKA"/>
    <property type="match status" value="1"/>
</dbReference>
<dbReference type="SUPFAM" id="SSF55785">
    <property type="entry name" value="PYP-like sensor domain (PAS domain)"/>
    <property type="match status" value="3"/>
</dbReference>
<dbReference type="Gene3D" id="1.10.287.130">
    <property type="match status" value="1"/>
</dbReference>
<keyword evidence="7" id="KW-0812">Transmembrane</keyword>
<dbReference type="InterPro" id="IPR035965">
    <property type="entry name" value="PAS-like_dom_sf"/>
</dbReference>
<keyword evidence="5" id="KW-0418">Kinase</keyword>
<dbReference type="InterPro" id="IPR036890">
    <property type="entry name" value="HATPase_C_sf"/>
</dbReference>
<dbReference type="Pfam" id="PF00512">
    <property type="entry name" value="HisKA"/>
    <property type="match status" value="1"/>
</dbReference>
<evidence type="ECO:0000313" key="11">
    <source>
        <dbReference type="Proteomes" id="UP001172082"/>
    </source>
</evidence>
<name>A0ABT8KM51_9BACT</name>
<dbReference type="Gene3D" id="2.10.70.100">
    <property type="match status" value="1"/>
</dbReference>
<dbReference type="EMBL" id="JAUJEA010000003">
    <property type="protein sequence ID" value="MDN5201786.1"/>
    <property type="molecule type" value="Genomic_DNA"/>
</dbReference>
<dbReference type="PANTHER" id="PTHR43304">
    <property type="entry name" value="PHYTOCHROME-LIKE PROTEIN CPH1"/>
    <property type="match status" value="1"/>
</dbReference>